<evidence type="ECO:0000313" key="2">
    <source>
        <dbReference type="EMBL" id="CAD9567884.1"/>
    </source>
</evidence>
<gene>
    <name evidence="2" type="ORF">BRAN1462_LOCUS26976</name>
</gene>
<organism evidence="2">
    <name type="scientific">Zooxanthella nutricula</name>
    <dbReference type="NCBI Taxonomy" id="1333877"/>
    <lineage>
        <taxon>Eukaryota</taxon>
        <taxon>Sar</taxon>
        <taxon>Alveolata</taxon>
        <taxon>Dinophyceae</taxon>
        <taxon>Peridiniales</taxon>
        <taxon>Peridiniales incertae sedis</taxon>
        <taxon>Zooxanthella</taxon>
    </lineage>
</organism>
<keyword evidence="1" id="KW-1133">Transmembrane helix</keyword>
<dbReference type="EMBL" id="HBGW01042614">
    <property type="protein sequence ID" value="CAD9567884.1"/>
    <property type="molecule type" value="Transcribed_RNA"/>
</dbReference>
<name>A0A7S2K7U6_9DINO</name>
<proteinExistence type="predicted"/>
<evidence type="ECO:0008006" key="3">
    <source>
        <dbReference type="Google" id="ProtNLM"/>
    </source>
</evidence>
<sequence length="438" mass="48811">MQSLAFWRRGAASDNFSTLPTHVPFNDERQEEIHRRPTMTAGVSFAGGCCCCCLCSIIVLLVVVYFVLLNYLTNLAVDEMLIIDEDKVMEFCESGLTPPNMTANIWWPGCGETGSMAALNDTCTLPCYRGEILQSMDAQRQEMGWKKVSYKSRVAEDIQTIELAGWWLPANRSGAPRIVIQHGFQANSNKFRPQLMAGMLRALGYSVLLNNLRDHCYSQRSEAHIYEWGHAYPYDVLGALDFARNDPDGVLGGPVPDEKVGLLGISKGAFLTQITFGMEASLPAAWVDAPPFTADAVFRNGAKKKFKELGLPDFVFALTIDQVWSRVQAAAIAKGVNLTEHMPEEMLPLGPDTRRPLTMVQNKDDTTVPESNNEEYLALLRTLPEKYNVSNWLVEGMCHGDDHCVDHLRAYDEYLYRLCAFWRGAFGQSADDCPAASP</sequence>
<reference evidence="2" key="1">
    <citation type="submission" date="2021-01" db="EMBL/GenBank/DDBJ databases">
        <authorList>
            <person name="Corre E."/>
            <person name="Pelletier E."/>
            <person name="Niang G."/>
            <person name="Scheremetjew M."/>
            <person name="Finn R."/>
            <person name="Kale V."/>
            <person name="Holt S."/>
            <person name="Cochrane G."/>
            <person name="Meng A."/>
            <person name="Brown T."/>
            <person name="Cohen L."/>
        </authorList>
    </citation>
    <scope>NUCLEOTIDE SEQUENCE</scope>
    <source>
        <strain evidence="2">RCC3387</strain>
    </source>
</reference>
<feature type="transmembrane region" description="Helical" evidence="1">
    <location>
        <begin position="43"/>
        <end position="68"/>
    </location>
</feature>
<dbReference type="InterPro" id="IPR029058">
    <property type="entry name" value="AB_hydrolase_fold"/>
</dbReference>
<keyword evidence="1" id="KW-0472">Membrane</keyword>
<accession>A0A7S2K7U6</accession>
<keyword evidence="1" id="KW-0812">Transmembrane</keyword>
<dbReference type="AlphaFoldDB" id="A0A7S2K7U6"/>
<protein>
    <recommendedName>
        <fullName evidence="3">Peptidase S9 prolyl oligopeptidase catalytic domain-containing protein</fullName>
    </recommendedName>
</protein>
<dbReference type="SUPFAM" id="SSF53474">
    <property type="entry name" value="alpha/beta-Hydrolases"/>
    <property type="match status" value="1"/>
</dbReference>
<dbReference type="Gene3D" id="3.40.50.1820">
    <property type="entry name" value="alpha/beta hydrolase"/>
    <property type="match status" value="1"/>
</dbReference>
<evidence type="ECO:0000256" key="1">
    <source>
        <dbReference type="SAM" id="Phobius"/>
    </source>
</evidence>